<dbReference type="InterPro" id="IPR053159">
    <property type="entry name" value="Hybrid_Histidine_Kinase"/>
</dbReference>
<evidence type="ECO:0000313" key="2">
    <source>
        <dbReference type="EMBL" id="EJK58382.1"/>
    </source>
</evidence>
<organism evidence="2 3">
    <name type="scientific">Thalassiosira oceanica</name>
    <name type="common">Marine diatom</name>
    <dbReference type="NCBI Taxonomy" id="159749"/>
    <lineage>
        <taxon>Eukaryota</taxon>
        <taxon>Sar</taxon>
        <taxon>Stramenopiles</taxon>
        <taxon>Ochrophyta</taxon>
        <taxon>Bacillariophyta</taxon>
        <taxon>Coscinodiscophyceae</taxon>
        <taxon>Thalassiosirophycidae</taxon>
        <taxon>Thalassiosirales</taxon>
        <taxon>Thalassiosiraceae</taxon>
        <taxon>Thalassiosira</taxon>
    </lineage>
</organism>
<evidence type="ECO:0000313" key="3">
    <source>
        <dbReference type="Proteomes" id="UP000266841"/>
    </source>
</evidence>
<proteinExistence type="predicted"/>
<dbReference type="EMBL" id="AGNL01025374">
    <property type="protein sequence ID" value="EJK58382.1"/>
    <property type="molecule type" value="Genomic_DNA"/>
</dbReference>
<keyword evidence="3" id="KW-1185">Reference proteome</keyword>
<evidence type="ECO:0000256" key="1">
    <source>
        <dbReference type="SAM" id="MobiDB-lite"/>
    </source>
</evidence>
<dbReference type="PANTHER" id="PTHR43642">
    <property type="entry name" value="HYBRID SIGNAL TRANSDUCTION HISTIDINE KINASE G"/>
    <property type="match status" value="1"/>
</dbReference>
<dbReference type="eggNOG" id="ENOG502RUK6">
    <property type="taxonomic scope" value="Eukaryota"/>
</dbReference>
<feature type="compositionally biased region" description="Low complexity" evidence="1">
    <location>
        <begin position="167"/>
        <end position="177"/>
    </location>
</feature>
<dbReference type="OMA" id="RTINSKP"/>
<reference evidence="2 3" key="1">
    <citation type="journal article" date="2012" name="Genome Biol.">
        <title>Genome and low-iron response of an oceanic diatom adapted to chronic iron limitation.</title>
        <authorList>
            <person name="Lommer M."/>
            <person name="Specht M."/>
            <person name="Roy A.S."/>
            <person name="Kraemer L."/>
            <person name="Andreson R."/>
            <person name="Gutowska M.A."/>
            <person name="Wolf J."/>
            <person name="Bergner S.V."/>
            <person name="Schilhabel M.B."/>
            <person name="Klostermeier U.C."/>
            <person name="Beiko R.G."/>
            <person name="Rosenstiel P."/>
            <person name="Hippler M."/>
            <person name="Laroche J."/>
        </authorList>
    </citation>
    <scope>NUCLEOTIDE SEQUENCE [LARGE SCALE GENOMIC DNA]</scope>
    <source>
        <strain evidence="2 3">CCMP1005</strain>
    </source>
</reference>
<dbReference type="PANTHER" id="PTHR43642:SF1">
    <property type="entry name" value="HYBRID SIGNAL TRANSDUCTION HISTIDINE KINASE G"/>
    <property type="match status" value="1"/>
</dbReference>
<dbReference type="SUPFAM" id="SSF52540">
    <property type="entry name" value="P-loop containing nucleoside triphosphate hydrolases"/>
    <property type="match status" value="1"/>
</dbReference>
<dbReference type="InterPro" id="IPR027417">
    <property type="entry name" value="P-loop_NTPase"/>
</dbReference>
<name>K0SIQ1_THAOC</name>
<protein>
    <submittedName>
        <fullName evidence="2">Uncharacterized protein</fullName>
    </submittedName>
</protein>
<dbReference type="Proteomes" id="UP000266841">
    <property type="component" value="Unassembled WGS sequence"/>
</dbReference>
<sequence length="1404" mass="155641">MDPDIGRFLNMFPALCAGSRSNDEGDAEAAARYQLQDNEEVAEVSSIRGNYYAGNRPRHLCNDSWSGLNRNVDQARLFHPMQLLDDYTQVGHAHDPSWNQQYQVQPRSTHVHGTTFFPDGSSAGLDVFPPGTRISNYSNDHMMGPSYANHRALDSSAFRQSQPMMNSSHSQASSRPSPEGGACNGSALESTKRTRKRKSDYSPTPEGELKEFTVGLRQWLSLECSSITENRDKIVVRTTCVAYAIVELMGAARRSSHQSTAKDLTSALNADNFAVSIGGDSDCDDFGKIVGMRCSNPPSTLRMITPTFVPSTVFGSESKLVSEYLEVAVDPAPLANSHGADNMDDSSERDLSRQLGSLLLYIYQQIVDTNVDRESSDAALGSAKSLLEQGYTSSVQLLVTELLDGKLTLDEASIDLHAMLLAPSIFLHDNEPVLAQPQPTLRLGKKKLYGREDEQSAITDAFCRVATSGTNEALLIGGFSGELLLSSLGTPPSHPLLIVLSRIESGSGKSSLVDSVLPYVSVAGGFVISKKFCQSANDSSLTLVIESFNELVNLLIEECTKEELESVASDLLSSLGMSFLAVLQNVLPAIELIFADASPETLASLQTQQRATGPALTSHSVQFLLERFVCAISSSERPGMSFSSCKEVPQHFSTSKKVLLHYDDIQWCSPQCLKLIADVLSADENGSHGFFLICSYRDNEIVQSLLDGFTESLGRFSMPIHRIQLHGISYEPFQNMVSELMSMLPRHIKSLTMALYEKTKGNPFFTFRFIESLVDKKLLTHDKGAKRWTWTDLEDQEVTENVVHILKEKMRKLDGETQEILRIAAAFDGLTESLINRLGLRCIKLKMTVDEGILRRAKSGDYFFNHDKFREASITGDEIAFRHSLGMRLLRLSPNPDSDPLLLGITDCIDADTNGGLLNSDSSDILLISNLNKIAGEKAAKNSDFCRATGYLQTALSLLPRDHWDAQYNFSIELHLLLAQCALASSNLDLAKKSLRQIISRGRELNDTLDAHFKLILMTNLVRGKQGMALSSCMEILGKLEEHVDSSGDSVAMVVSIRHKLNSRSDAELFNFKQLGASDTNSKRRLQFLSQACLISAMGVDPKTNLHVLARSVEISLSEGYSQDTPFAFAAFGLVLCGRGKQLEEGKRLLRIAMKLYRERFNDPSQLSIVFLVYYGFFAFIVLPLQTCAEKLREKSFHAGMILSALASEIERHIRRAVKFKDDANGNYGRYLLKTVSVLRGGESSYHLSEAKPENDMLRMIDMYHVGVIDLLRTINSKPKKNEYNKAIAAAKMMLSQLAPECAHNYENKRKLLQAEIHSCDKKDEAARQAYRIAIMSAKSSNFIHEEGLAFELAGKHCRRANDKRQAKEYLSQAIMCYQKWGCKVKVDALTNELSDLDYLGEIN</sequence>
<accession>K0SIQ1</accession>
<comment type="caution">
    <text evidence="2">The sequence shown here is derived from an EMBL/GenBank/DDBJ whole genome shotgun (WGS) entry which is preliminary data.</text>
</comment>
<dbReference type="OrthoDB" id="546632at2759"/>
<gene>
    <name evidence="2" type="ORF">THAOC_21499</name>
</gene>
<feature type="region of interest" description="Disordered" evidence="1">
    <location>
        <begin position="160"/>
        <end position="207"/>
    </location>
</feature>